<keyword evidence="11" id="KW-0812">Transmembrane</keyword>
<dbReference type="GO" id="GO:0098552">
    <property type="term" value="C:side of membrane"/>
    <property type="evidence" value="ECO:0007669"/>
    <property type="project" value="UniProtKB-KW"/>
</dbReference>
<dbReference type="GeneID" id="129342980"/>
<dbReference type="SUPFAM" id="SSF57302">
    <property type="entry name" value="Snake toxin-like"/>
    <property type="match status" value="2"/>
</dbReference>
<feature type="signal peptide" evidence="12">
    <location>
        <begin position="1"/>
        <end position="30"/>
    </location>
</feature>
<evidence type="ECO:0000256" key="10">
    <source>
        <dbReference type="ARBA" id="ARBA00023288"/>
    </source>
</evidence>
<evidence type="ECO:0000256" key="7">
    <source>
        <dbReference type="ARBA" id="ARBA00023136"/>
    </source>
</evidence>
<dbReference type="GO" id="GO:0005886">
    <property type="term" value="C:plasma membrane"/>
    <property type="evidence" value="ECO:0007669"/>
    <property type="project" value="UniProtKB-SubCell"/>
</dbReference>
<evidence type="ECO:0000256" key="5">
    <source>
        <dbReference type="ARBA" id="ARBA00022622"/>
    </source>
</evidence>
<dbReference type="Pfam" id="PF00021">
    <property type="entry name" value="UPAR_LY6"/>
    <property type="match status" value="1"/>
</dbReference>
<dbReference type="InterPro" id="IPR031424">
    <property type="entry name" value="QVR-like"/>
</dbReference>
<keyword evidence="10" id="KW-0449">Lipoprotein</keyword>
<evidence type="ECO:0000259" key="13">
    <source>
        <dbReference type="Pfam" id="PF00021"/>
    </source>
</evidence>
<dbReference type="AlphaFoldDB" id="A0AA97LG74"/>
<keyword evidence="7 11" id="KW-0472">Membrane</keyword>
<evidence type="ECO:0000256" key="11">
    <source>
        <dbReference type="SAM" id="Phobius"/>
    </source>
</evidence>
<evidence type="ECO:0000313" key="15">
    <source>
        <dbReference type="RefSeq" id="XP_054854913.1"/>
    </source>
</evidence>
<name>A0AA97LG74_EUBMA</name>
<keyword evidence="3" id="KW-1003">Cell membrane</keyword>
<keyword evidence="11" id="KW-1133">Transmembrane helix</keyword>
<feature type="transmembrane region" description="Helical" evidence="11">
    <location>
        <begin position="334"/>
        <end position="351"/>
    </location>
</feature>
<evidence type="ECO:0000313" key="14">
    <source>
        <dbReference type="Proteomes" id="UP001190640"/>
    </source>
</evidence>
<protein>
    <submittedName>
        <fullName evidence="15">Ly6/PLAUR domain-containing protein 5-like</fullName>
    </submittedName>
</protein>
<feature type="domain" description="UPAR/Ly6" evidence="13">
    <location>
        <begin position="147"/>
        <end position="226"/>
    </location>
</feature>
<feature type="chain" id="PRO_5041724048" evidence="12">
    <location>
        <begin position="31"/>
        <end position="352"/>
    </location>
</feature>
<keyword evidence="8" id="KW-1015">Disulfide bond</keyword>
<dbReference type="PANTHER" id="PTHR10624:SF9">
    <property type="entry name" value="LY6_PLAUR DOMAIN-CONTAINING PROTEIN 5"/>
    <property type="match status" value="1"/>
</dbReference>
<evidence type="ECO:0000256" key="9">
    <source>
        <dbReference type="ARBA" id="ARBA00023180"/>
    </source>
</evidence>
<dbReference type="Gene3D" id="2.10.60.10">
    <property type="entry name" value="CD59"/>
    <property type="match status" value="1"/>
</dbReference>
<keyword evidence="5" id="KW-0336">GPI-anchor</keyword>
<keyword evidence="9" id="KW-0325">Glycoprotein</keyword>
<evidence type="ECO:0000256" key="3">
    <source>
        <dbReference type="ARBA" id="ARBA00022475"/>
    </source>
</evidence>
<gene>
    <name evidence="15" type="primary">LOC129342980</name>
</gene>
<organism evidence="14 15">
    <name type="scientific">Eublepharis macularius</name>
    <name type="common">Leopard gecko</name>
    <name type="synonym">Cyrtodactylus macularius</name>
    <dbReference type="NCBI Taxonomy" id="481883"/>
    <lineage>
        <taxon>Eukaryota</taxon>
        <taxon>Metazoa</taxon>
        <taxon>Chordata</taxon>
        <taxon>Craniata</taxon>
        <taxon>Vertebrata</taxon>
        <taxon>Euteleostomi</taxon>
        <taxon>Lepidosauria</taxon>
        <taxon>Squamata</taxon>
        <taxon>Bifurcata</taxon>
        <taxon>Gekkota</taxon>
        <taxon>Eublepharidae</taxon>
        <taxon>Eublepharinae</taxon>
        <taxon>Eublepharis</taxon>
    </lineage>
</organism>
<dbReference type="InterPro" id="IPR045860">
    <property type="entry name" value="Snake_toxin-like_sf"/>
</dbReference>
<dbReference type="PANTHER" id="PTHR10624">
    <property type="entry name" value="UROKINASE PLASMINOGEN ACTIVATOR SURFACE RECEPTOR-RELATED"/>
    <property type="match status" value="1"/>
</dbReference>
<evidence type="ECO:0000256" key="1">
    <source>
        <dbReference type="ARBA" id="ARBA00004609"/>
    </source>
</evidence>
<keyword evidence="14" id="KW-1185">Reference proteome</keyword>
<keyword evidence="6 12" id="KW-0732">Signal</keyword>
<evidence type="ECO:0000256" key="4">
    <source>
        <dbReference type="ARBA" id="ARBA00022525"/>
    </source>
</evidence>
<keyword evidence="4" id="KW-0964">Secreted</keyword>
<dbReference type="GO" id="GO:0005576">
    <property type="term" value="C:extracellular region"/>
    <property type="evidence" value="ECO:0007669"/>
    <property type="project" value="UniProtKB-SubCell"/>
</dbReference>
<accession>A0AA97LG74</accession>
<evidence type="ECO:0000256" key="6">
    <source>
        <dbReference type="ARBA" id="ARBA00022729"/>
    </source>
</evidence>
<sequence length="352" mass="39058">MEGAGLRWRATTIALLRFLPLTLLIPGAPGLQCHSYTSIQPVSRDKISSEFSVTSNIVNNCSTSQTACVEAHLMIWTKNKAMLVTHRGCTSESLKDQAGCTTSDHQPFIHSNVCYCQSDLCNEVLTDPNVFKMPGEEKASKASSSNQCYSGFSMDSDQDILDRVTCGRDYSQCYHGNGTITAGNLSVDFLIKTCQQPSCNVPERQSFGPIELWLWGSCCHSDFCNGKAATPRMQKNSSTVPPWNIGRPYDENTDIPHSMDFSKYGVVNDTKNTFSEGEEVTVTPSSYWDINRKTTTAQNPLYDDEETDDDSSWDSGLDYPLNPRTWNLGSPKPILPFYLLLIALGFAILGMW</sequence>
<dbReference type="Pfam" id="PF17064">
    <property type="entry name" value="QVR"/>
    <property type="match status" value="1"/>
</dbReference>
<dbReference type="GO" id="GO:0032222">
    <property type="term" value="P:regulation of synaptic transmission, cholinergic"/>
    <property type="evidence" value="ECO:0007669"/>
    <property type="project" value="InterPro"/>
</dbReference>
<proteinExistence type="predicted"/>
<evidence type="ECO:0000256" key="12">
    <source>
        <dbReference type="SAM" id="SignalP"/>
    </source>
</evidence>
<dbReference type="CDD" id="cd00117">
    <property type="entry name" value="TFP"/>
    <property type="match status" value="1"/>
</dbReference>
<dbReference type="Proteomes" id="UP001190640">
    <property type="component" value="Chromosome 15"/>
</dbReference>
<dbReference type="GO" id="GO:0030431">
    <property type="term" value="P:sleep"/>
    <property type="evidence" value="ECO:0007669"/>
    <property type="project" value="InterPro"/>
</dbReference>
<dbReference type="InterPro" id="IPR016054">
    <property type="entry name" value="LY6_UPA_recep-like"/>
</dbReference>
<evidence type="ECO:0000256" key="8">
    <source>
        <dbReference type="ARBA" id="ARBA00023157"/>
    </source>
</evidence>
<dbReference type="RefSeq" id="XP_054854913.1">
    <property type="nucleotide sequence ID" value="XM_054998938.1"/>
</dbReference>
<dbReference type="KEGG" id="emc:129342980"/>
<comment type="subcellular location">
    <subcellularLocation>
        <location evidence="1">Cell membrane</location>
        <topology evidence="1">Lipid-anchor</topology>
        <topology evidence="1">GPI-anchor</topology>
    </subcellularLocation>
    <subcellularLocation>
        <location evidence="2">Secreted</location>
    </subcellularLocation>
</comment>
<evidence type="ECO:0000256" key="2">
    <source>
        <dbReference type="ARBA" id="ARBA00004613"/>
    </source>
</evidence>
<reference evidence="15" key="1">
    <citation type="submission" date="2025-08" db="UniProtKB">
        <authorList>
            <consortium name="RefSeq"/>
        </authorList>
    </citation>
    <scope>IDENTIFICATION</scope>
    <source>
        <tissue evidence="15">Blood</tissue>
    </source>
</reference>